<evidence type="ECO:0000313" key="11">
    <source>
        <dbReference type="Proteomes" id="UP001461498"/>
    </source>
</evidence>
<sequence>MCIRANYLKLLRPLIFIRNYSSKNGYDIAIIGGGIVGTATAREILRRCNDLKCVIVEKEECLAMHQSSNNSGVIHAGIYYQPGSMKAQLCTEGMKLLYQYLDEKDIPYKKIGKLIVATDKQQVNTLEDLYERGLKNEVRDIRLIDGNEICSVEPNCVGLKAIHSPHTGIVDYGVVCESYGKDFVDSGGEIRYNFEVNAIRVTSETSYVLSNDIEKYPIQISSSKGEEINAGFVLSCAGLYADKVAMMHGGARDPAILPVRGEYLLLKPEKQHLVNGNIYPVPDVRLPFLGVHFTPKLDGNVWLGPNAILAFKREGYKYSDISVKELSESLRNRGFQILARKHLLFGIDQFLRSAIIRLQVKELRKYIPCLTVKDVMRGPSGVRAQAIDCNGSLVDDFVFDLGETGRVLHCRNAPSPAATSSLAIGRYLARKVLEIL</sequence>
<dbReference type="InterPro" id="IPR036188">
    <property type="entry name" value="FAD/NAD-bd_sf"/>
</dbReference>
<reference evidence="10 11" key="1">
    <citation type="submission" date="2022-12" db="EMBL/GenBank/DDBJ databases">
        <title>Chromosome-level genome assembly of true bugs.</title>
        <authorList>
            <person name="Ma L."/>
            <person name="Li H."/>
        </authorList>
    </citation>
    <scope>NUCLEOTIDE SEQUENCE [LARGE SCALE GENOMIC DNA]</scope>
    <source>
        <strain evidence="10">Lab_2022b</strain>
    </source>
</reference>
<proteinExistence type="inferred from homology"/>
<organism evidence="10 11">
    <name type="scientific">Rhynocoris fuscipes</name>
    <dbReference type="NCBI Taxonomy" id="488301"/>
    <lineage>
        <taxon>Eukaryota</taxon>
        <taxon>Metazoa</taxon>
        <taxon>Ecdysozoa</taxon>
        <taxon>Arthropoda</taxon>
        <taxon>Hexapoda</taxon>
        <taxon>Insecta</taxon>
        <taxon>Pterygota</taxon>
        <taxon>Neoptera</taxon>
        <taxon>Paraneoptera</taxon>
        <taxon>Hemiptera</taxon>
        <taxon>Heteroptera</taxon>
        <taxon>Panheteroptera</taxon>
        <taxon>Cimicomorpha</taxon>
        <taxon>Reduviidae</taxon>
        <taxon>Harpactorinae</taxon>
        <taxon>Harpactorini</taxon>
        <taxon>Rhynocoris</taxon>
    </lineage>
</organism>
<dbReference type="EC" id="1.1.99.2" evidence="7"/>
<evidence type="ECO:0000256" key="6">
    <source>
        <dbReference type="ARBA" id="ARBA00037941"/>
    </source>
</evidence>
<dbReference type="PANTHER" id="PTHR43104">
    <property type="entry name" value="L-2-HYDROXYGLUTARATE DEHYDROGENASE, MITOCHONDRIAL"/>
    <property type="match status" value="1"/>
</dbReference>
<evidence type="ECO:0000313" key="10">
    <source>
        <dbReference type="EMBL" id="KAK9507023.1"/>
    </source>
</evidence>
<keyword evidence="2" id="KW-0285">Flavoprotein</keyword>
<evidence type="ECO:0000256" key="7">
    <source>
        <dbReference type="ARBA" id="ARBA00038878"/>
    </source>
</evidence>
<evidence type="ECO:0000256" key="4">
    <source>
        <dbReference type="ARBA" id="ARBA00023002"/>
    </source>
</evidence>
<dbReference type="AlphaFoldDB" id="A0AAW1DAB1"/>
<comment type="caution">
    <text evidence="10">The sequence shown here is derived from an EMBL/GenBank/DDBJ whole genome shotgun (WGS) entry which is preliminary data.</text>
</comment>
<dbReference type="InterPro" id="IPR006076">
    <property type="entry name" value="FAD-dep_OxRdtase"/>
</dbReference>
<evidence type="ECO:0000256" key="3">
    <source>
        <dbReference type="ARBA" id="ARBA00022827"/>
    </source>
</evidence>
<dbReference type="SUPFAM" id="SSF51905">
    <property type="entry name" value="FAD/NAD(P)-binding domain"/>
    <property type="match status" value="1"/>
</dbReference>
<keyword evidence="4" id="KW-0560">Oxidoreductase</keyword>
<evidence type="ECO:0000259" key="9">
    <source>
        <dbReference type="Pfam" id="PF01266"/>
    </source>
</evidence>
<comment type="cofactor">
    <cofactor evidence="1">
        <name>FAD</name>
        <dbReference type="ChEBI" id="CHEBI:57692"/>
    </cofactor>
</comment>
<protein>
    <recommendedName>
        <fullName evidence="8">L-2-hydroxyglutarate dehydrogenase, mitochondrial</fullName>
        <ecNumber evidence="7">1.1.99.2</ecNumber>
    </recommendedName>
</protein>
<dbReference type="Gene3D" id="3.50.50.60">
    <property type="entry name" value="FAD/NAD(P)-binding domain"/>
    <property type="match status" value="1"/>
</dbReference>
<dbReference type="GO" id="GO:0047545">
    <property type="term" value="F:(S)-2-hydroxyglutarate dehydrogenase activity"/>
    <property type="evidence" value="ECO:0007669"/>
    <property type="project" value="UniProtKB-EC"/>
</dbReference>
<feature type="domain" description="FAD dependent oxidoreductase" evidence="9">
    <location>
        <begin position="27"/>
        <end position="430"/>
    </location>
</feature>
<keyword evidence="3" id="KW-0274">FAD</keyword>
<comment type="catalytic activity">
    <reaction evidence="5">
        <text>(S)-2-hydroxyglutarate + A = 2-oxoglutarate + AH2</text>
        <dbReference type="Rhea" id="RHEA:21252"/>
        <dbReference type="ChEBI" id="CHEBI:13193"/>
        <dbReference type="ChEBI" id="CHEBI:16782"/>
        <dbReference type="ChEBI" id="CHEBI:16810"/>
        <dbReference type="ChEBI" id="CHEBI:17499"/>
        <dbReference type="EC" id="1.1.99.2"/>
    </reaction>
</comment>
<name>A0AAW1DAB1_9HEMI</name>
<evidence type="ECO:0000256" key="1">
    <source>
        <dbReference type="ARBA" id="ARBA00001974"/>
    </source>
</evidence>
<gene>
    <name evidence="10" type="ORF">O3M35_008856</name>
</gene>
<dbReference type="NCBIfam" id="NF008726">
    <property type="entry name" value="PRK11728.1"/>
    <property type="match status" value="1"/>
</dbReference>
<dbReference type="PANTHER" id="PTHR43104:SF2">
    <property type="entry name" value="L-2-HYDROXYGLUTARATE DEHYDROGENASE, MITOCHONDRIAL"/>
    <property type="match status" value="1"/>
</dbReference>
<dbReference type="EMBL" id="JAPXFL010000005">
    <property type="protein sequence ID" value="KAK9507023.1"/>
    <property type="molecule type" value="Genomic_DNA"/>
</dbReference>
<evidence type="ECO:0000256" key="2">
    <source>
        <dbReference type="ARBA" id="ARBA00022630"/>
    </source>
</evidence>
<evidence type="ECO:0000256" key="5">
    <source>
        <dbReference type="ARBA" id="ARBA00036066"/>
    </source>
</evidence>
<dbReference type="Pfam" id="PF01266">
    <property type="entry name" value="DAO"/>
    <property type="match status" value="1"/>
</dbReference>
<keyword evidence="11" id="KW-1185">Reference proteome</keyword>
<accession>A0AAW1DAB1</accession>
<evidence type="ECO:0000256" key="8">
    <source>
        <dbReference type="ARBA" id="ARBA00041137"/>
    </source>
</evidence>
<dbReference type="Gene3D" id="3.30.9.10">
    <property type="entry name" value="D-Amino Acid Oxidase, subunit A, domain 2"/>
    <property type="match status" value="1"/>
</dbReference>
<dbReference type="Proteomes" id="UP001461498">
    <property type="component" value="Unassembled WGS sequence"/>
</dbReference>
<comment type="similarity">
    <text evidence="6">Belongs to the L2HGDH family.</text>
</comment>